<feature type="region of interest" description="Disordered" evidence="1">
    <location>
        <begin position="160"/>
        <end position="187"/>
    </location>
</feature>
<dbReference type="GO" id="GO:0034976">
    <property type="term" value="P:response to endoplasmic reticulum stress"/>
    <property type="evidence" value="ECO:0007669"/>
    <property type="project" value="TreeGrafter"/>
</dbReference>
<keyword evidence="2" id="KW-0472">Membrane</keyword>
<evidence type="ECO:0000313" key="3">
    <source>
        <dbReference type="EMBL" id="VDP21387.1"/>
    </source>
</evidence>
<dbReference type="PANTHER" id="PTHR21650:SF4">
    <property type="entry name" value="MEMBRALIN"/>
    <property type="match status" value="1"/>
</dbReference>
<reference evidence="3 4" key="2">
    <citation type="submission" date="2018-11" db="EMBL/GenBank/DDBJ databases">
        <authorList>
            <consortium name="Pathogen Informatics"/>
        </authorList>
    </citation>
    <scope>NUCLEOTIDE SEQUENCE [LARGE SCALE GENOMIC DNA]</scope>
</reference>
<dbReference type="OrthoDB" id="5858731at2759"/>
<evidence type="ECO:0000313" key="4">
    <source>
        <dbReference type="Proteomes" id="UP000270296"/>
    </source>
</evidence>
<organism evidence="5">
    <name type="scientific">Soboliphyme baturini</name>
    <dbReference type="NCBI Taxonomy" id="241478"/>
    <lineage>
        <taxon>Eukaryota</taxon>
        <taxon>Metazoa</taxon>
        <taxon>Ecdysozoa</taxon>
        <taxon>Nematoda</taxon>
        <taxon>Enoplea</taxon>
        <taxon>Dorylaimia</taxon>
        <taxon>Dioctophymatida</taxon>
        <taxon>Dioctophymatoidea</taxon>
        <taxon>Soboliphymatidae</taxon>
        <taxon>Soboliphyme</taxon>
    </lineage>
</organism>
<reference evidence="5" key="1">
    <citation type="submission" date="2016-06" db="UniProtKB">
        <authorList>
            <consortium name="WormBaseParasite"/>
        </authorList>
    </citation>
    <scope>IDENTIFICATION</scope>
</reference>
<dbReference type="Pfam" id="PF09746">
    <property type="entry name" value="Membralin"/>
    <property type="match status" value="1"/>
</dbReference>
<keyword evidence="2" id="KW-1133">Transmembrane helix</keyword>
<dbReference type="GO" id="GO:0005783">
    <property type="term" value="C:endoplasmic reticulum"/>
    <property type="evidence" value="ECO:0007669"/>
    <property type="project" value="TreeGrafter"/>
</dbReference>
<dbReference type="WBParaSite" id="SBAD_0000945501-mRNA-1">
    <property type="protein sequence ID" value="SBAD_0000945501-mRNA-1"/>
    <property type="gene ID" value="SBAD_0000945501"/>
</dbReference>
<sequence length="187" mass="21945">MLLRFSYHQIFLFILELFQMFEINRVVVVPVAPLLTAILALVGMEAIMAEFFNDTSTAFYVILLLWLADQYDAVCCRSSISKRFWPRFFFLYNFAFYAYHYRFNGQYSGLALFTSWLFIQHCMLYFFHHYELPLILQHEEVQQIITNLQTNPSLFTENAAAQPSTSESSSLTDDLALSPENRTSPRR</sequence>
<keyword evidence="2" id="KW-0812">Transmembrane</keyword>
<proteinExistence type="predicted"/>
<evidence type="ECO:0000256" key="2">
    <source>
        <dbReference type="SAM" id="Phobius"/>
    </source>
</evidence>
<dbReference type="AlphaFoldDB" id="A0A183IZS8"/>
<accession>A0A183IZS8</accession>
<name>A0A183IZS8_9BILA</name>
<keyword evidence="4" id="KW-1185">Reference proteome</keyword>
<dbReference type="PANTHER" id="PTHR21650">
    <property type="entry name" value="MEMBRALIN/KINETOCHORE PROTEIN NUF2"/>
    <property type="match status" value="1"/>
</dbReference>
<dbReference type="GO" id="GO:1904294">
    <property type="term" value="P:positive regulation of ERAD pathway"/>
    <property type="evidence" value="ECO:0007669"/>
    <property type="project" value="TreeGrafter"/>
</dbReference>
<gene>
    <name evidence="3" type="ORF">SBAD_LOCUS9126</name>
</gene>
<feature type="transmembrane region" description="Helical" evidence="2">
    <location>
        <begin position="84"/>
        <end position="101"/>
    </location>
</feature>
<dbReference type="Proteomes" id="UP000270296">
    <property type="component" value="Unassembled WGS sequence"/>
</dbReference>
<evidence type="ECO:0000256" key="1">
    <source>
        <dbReference type="SAM" id="MobiDB-lite"/>
    </source>
</evidence>
<feature type="transmembrane region" description="Helical" evidence="2">
    <location>
        <begin position="26"/>
        <end position="49"/>
    </location>
</feature>
<feature type="transmembrane region" description="Helical" evidence="2">
    <location>
        <begin position="107"/>
        <end position="127"/>
    </location>
</feature>
<protein>
    <submittedName>
        <fullName evidence="5">Membralin</fullName>
    </submittedName>
</protein>
<feature type="compositionally biased region" description="Low complexity" evidence="1">
    <location>
        <begin position="160"/>
        <end position="179"/>
    </location>
</feature>
<evidence type="ECO:0000313" key="5">
    <source>
        <dbReference type="WBParaSite" id="SBAD_0000945501-mRNA-1"/>
    </source>
</evidence>
<dbReference type="InterPro" id="IPR019144">
    <property type="entry name" value="Membralin"/>
</dbReference>
<dbReference type="EMBL" id="UZAM01012359">
    <property type="protein sequence ID" value="VDP21387.1"/>
    <property type="molecule type" value="Genomic_DNA"/>
</dbReference>